<dbReference type="EMBL" id="QMHM01000009">
    <property type="protein sequence ID" value="RAV79169.1"/>
    <property type="molecule type" value="Genomic_DNA"/>
</dbReference>
<protein>
    <recommendedName>
        <fullName evidence="1">Phage-Barnase-EndoU-ColicinE5/D-RelE like nuclease 3 domain-containing protein</fullName>
    </recommendedName>
</protein>
<evidence type="ECO:0000259" key="1">
    <source>
        <dbReference type="Pfam" id="PF18812"/>
    </source>
</evidence>
<dbReference type="Proteomes" id="UP000251923">
    <property type="component" value="Unassembled WGS sequence"/>
</dbReference>
<sequence>MKKILKLSKALLSQLGINVATRNVYMSKGLITHLKKRNHHNVLKYVDYVSSFIEDPDYIGNNPKVPNSFECIKILDENILVAVKLDKKGDYFYIASMYEITDAKLHRNIKSGRLKKFDNRKF</sequence>
<feature type="domain" description="Phage-Barnase-EndoU-ColicinE5/D-RelE like nuclease 3" evidence="1">
    <location>
        <begin position="6"/>
        <end position="106"/>
    </location>
</feature>
<reference evidence="2 3" key="1">
    <citation type="submission" date="2018-04" db="EMBL/GenBank/DDBJ databases">
        <title>Aerococcus urinae genomes.</title>
        <authorList>
            <person name="Hilt E."/>
            <person name="Gilbert N.M."/>
            <person name="Thomas-White K."/>
            <person name="Putonti C."/>
            <person name="Lewis A.L."/>
            <person name="Visck K.L."/>
            <person name="Wolfe A.J."/>
        </authorList>
    </citation>
    <scope>NUCLEOTIDE SEQUENCE [LARGE SCALE GENOMIC DNA]</scope>
    <source>
        <strain evidence="2 3">UMB7480</strain>
    </source>
</reference>
<accession>A0A329NXN1</accession>
<dbReference type="AlphaFoldDB" id="A0A329NXN1"/>
<comment type="caution">
    <text evidence="2">The sequence shown here is derived from an EMBL/GenBank/DDBJ whole genome shotgun (WGS) entry which is preliminary data.</text>
</comment>
<gene>
    <name evidence="2" type="ORF">DBT54_05995</name>
</gene>
<evidence type="ECO:0000313" key="2">
    <source>
        <dbReference type="EMBL" id="RAV79169.1"/>
    </source>
</evidence>
<proteinExistence type="predicted"/>
<name>A0A329NXN1_9LACT</name>
<organism evidence="2 3">
    <name type="scientific">Aerococcus urinae</name>
    <dbReference type="NCBI Taxonomy" id="1376"/>
    <lineage>
        <taxon>Bacteria</taxon>
        <taxon>Bacillati</taxon>
        <taxon>Bacillota</taxon>
        <taxon>Bacilli</taxon>
        <taxon>Lactobacillales</taxon>
        <taxon>Aerococcaceae</taxon>
        <taxon>Aerococcus</taxon>
    </lineage>
</organism>
<dbReference type="RefSeq" id="WP_101560438.1">
    <property type="nucleotide sequence ID" value="NZ_JAMDYC010000002.1"/>
</dbReference>
<dbReference type="Pfam" id="PF18812">
    <property type="entry name" value="PBECR3"/>
    <property type="match status" value="1"/>
</dbReference>
<dbReference type="InterPro" id="IPR041301">
    <property type="entry name" value="PBECR3"/>
</dbReference>
<dbReference type="GeneID" id="86858482"/>
<evidence type="ECO:0000313" key="3">
    <source>
        <dbReference type="Proteomes" id="UP000251923"/>
    </source>
</evidence>